<dbReference type="EMBL" id="CP104004">
    <property type="protein sequence ID" value="UWM56947.1"/>
    <property type="molecule type" value="Genomic_DNA"/>
</dbReference>
<proteinExistence type="predicted"/>
<dbReference type="InterPro" id="IPR050090">
    <property type="entry name" value="Tyrosine_recombinase_XerCD"/>
</dbReference>
<dbReference type="InterPro" id="IPR002104">
    <property type="entry name" value="Integrase_catalytic"/>
</dbReference>
<dbReference type="KEGG" id="ssai:N0B31_22130"/>
<keyword evidence="2 4" id="KW-0238">DNA-binding</keyword>
<dbReference type="InterPro" id="IPR004107">
    <property type="entry name" value="Integrase_SAM-like_N"/>
</dbReference>
<gene>
    <name evidence="8" type="ORF">N0B31_22130</name>
</gene>
<dbReference type="InterPro" id="IPR044068">
    <property type="entry name" value="CB"/>
</dbReference>
<evidence type="ECO:0000313" key="9">
    <source>
        <dbReference type="Proteomes" id="UP001057580"/>
    </source>
</evidence>
<dbReference type="Proteomes" id="UP001057580">
    <property type="component" value="Plasmid unnamed1"/>
</dbReference>
<sequence length="402" mass="45369">MSNKNPNNGNQNPNSPTDDPENPSISFEQLREFKEEMLSQLDGRASAHASLTPVSPEQALKKYLETRAGDVQTTTLRSHESRLGKFVDWCGDQGIETLDELGGSHLVDFRNWRRDDGDLGRVSLKTQMDTLRVFVRFCATIDAVPDGLHESVLSPVLSRDEESRDVLVSHEQASQVLAHLRKYQYASREHVVWMLLGSTGMRTGALRSLDLDDYDPDDLSLDVNHRPETDTPLKNGKDGERLVSIDESVAEVLNDYVADKRPEVVDDYGRDPLVATTAGRIAPSTIRKYVYKWTRPCVLSGECPIDNDPETCPAACSSDKASKCDLSRSPHTVRRGYITHQLDTGVPPFVLSGRCDVTEDVMDQHYDVRTEDQKMRQRREVLERLAELEEQYGHPTEEEDER</sequence>
<feature type="domain" description="Core-binding (CB)" evidence="7">
    <location>
        <begin position="54"/>
        <end position="139"/>
    </location>
</feature>
<dbReference type="GO" id="GO:0015074">
    <property type="term" value="P:DNA integration"/>
    <property type="evidence" value="ECO:0007669"/>
    <property type="project" value="UniProtKB-KW"/>
</dbReference>
<dbReference type="Gene3D" id="1.10.443.10">
    <property type="entry name" value="Intergrase catalytic core"/>
    <property type="match status" value="1"/>
</dbReference>
<evidence type="ECO:0000313" key="8">
    <source>
        <dbReference type="EMBL" id="UWM56947.1"/>
    </source>
</evidence>
<keyword evidence="8" id="KW-0614">Plasmid</keyword>
<protein>
    <submittedName>
        <fullName evidence="8">Tyrosine-type recombinase/integrase</fullName>
    </submittedName>
</protein>
<dbReference type="PROSITE" id="PS51898">
    <property type="entry name" value="TYR_RECOMBINASE"/>
    <property type="match status" value="1"/>
</dbReference>
<dbReference type="Pfam" id="PF02899">
    <property type="entry name" value="Phage_int_SAM_1"/>
    <property type="match status" value="1"/>
</dbReference>
<dbReference type="PANTHER" id="PTHR30349:SF41">
    <property type="entry name" value="INTEGRASE_RECOMBINASE PROTEIN MJ0367-RELATED"/>
    <property type="match status" value="1"/>
</dbReference>
<dbReference type="AlphaFoldDB" id="A0A9E7R7G6"/>
<geneLocation type="plasmid" evidence="8 9">
    <name>unnamed1</name>
</geneLocation>
<dbReference type="RefSeq" id="WP_260644058.1">
    <property type="nucleotide sequence ID" value="NZ_CP104004.1"/>
</dbReference>
<keyword evidence="9" id="KW-1185">Reference proteome</keyword>
<accession>A0A9E7R7G6</accession>
<reference evidence="8" key="1">
    <citation type="submission" date="2022-09" db="EMBL/GenBank/DDBJ databases">
        <title>Diverse halophilic archaea isolated from saline environments.</title>
        <authorList>
            <person name="Cui H.-L."/>
        </authorList>
    </citation>
    <scope>NUCLEOTIDE SEQUENCE</scope>
    <source>
        <strain evidence="8">ZS-35-S2</strain>
        <plasmid evidence="8">unnamed1</plasmid>
    </source>
</reference>
<organism evidence="8 9">
    <name type="scientific">Salinirubellus salinus</name>
    <dbReference type="NCBI Taxonomy" id="1364945"/>
    <lineage>
        <taxon>Archaea</taxon>
        <taxon>Methanobacteriati</taxon>
        <taxon>Methanobacteriota</taxon>
        <taxon>Stenosarchaea group</taxon>
        <taxon>Halobacteria</taxon>
        <taxon>Halobacteriales</taxon>
        <taxon>Natronomonadaceae</taxon>
        <taxon>Salinirubellus</taxon>
    </lineage>
</organism>
<evidence type="ECO:0000259" key="7">
    <source>
        <dbReference type="PROSITE" id="PS51900"/>
    </source>
</evidence>
<dbReference type="GO" id="GO:0003677">
    <property type="term" value="F:DNA binding"/>
    <property type="evidence" value="ECO:0007669"/>
    <property type="project" value="UniProtKB-UniRule"/>
</dbReference>
<keyword evidence="1" id="KW-0229">DNA integration</keyword>
<feature type="compositionally biased region" description="Low complexity" evidence="5">
    <location>
        <begin position="1"/>
        <end position="16"/>
    </location>
</feature>
<keyword evidence="3" id="KW-0233">DNA recombination</keyword>
<dbReference type="PROSITE" id="PS51900">
    <property type="entry name" value="CB"/>
    <property type="match status" value="1"/>
</dbReference>
<dbReference type="GO" id="GO:0006310">
    <property type="term" value="P:DNA recombination"/>
    <property type="evidence" value="ECO:0007669"/>
    <property type="project" value="UniProtKB-KW"/>
</dbReference>
<dbReference type="PANTHER" id="PTHR30349">
    <property type="entry name" value="PHAGE INTEGRASE-RELATED"/>
    <property type="match status" value="1"/>
</dbReference>
<evidence type="ECO:0000256" key="2">
    <source>
        <dbReference type="ARBA" id="ARBA00023125"/>
    </source>
</evidence>
<evidence type="ECO:0000256" key="4">
    <source>
        <dbReference type="PROSITE-ProRule" id="PRU01248"/>
    </source>
</evidence>
<dbReference type="GeneID" id="74945182"/>
<evidence type="ECO:0000256" key="3">
    <source>
        <dbReference type="ARBA" id="ARBA00023172"/>
    </source>
</evidence>
<name>A0A9E7R7G6_9EURY</name>
<feature type="domain" description="Tyr recombinase" evidence="6">
    <location>
        <begin position="163"/>
        <end position="380"/>
    </location>
</feature>
<dbReference type="InterPro" id="IPR013762">
    <property type="entry name" value="Integrase-like_cat_sf"/>
</dbReference>
<dbReference type="InterPro" id="IPR011010">
    <property type="entry name" value="DNA_brk_join_enz"/>
</dbReference>
<evidence type="ECO:0000256" key="5">
    <source>
        <dbReference type="SAM" id="MobiDB-lite"/>
    </source>
</evidence>
<feature type="region of interest" description="Disordered" evidence="5">
    <location>
        <begin position="1"/>
        <end position="25"/>
    </location>
</feature>
<evidence type="ECO:0000256" key="1">
    <source>
        <dbReference type="ARBA" id="ARBA00022908"/>
    </source>
</evidence>
<dbReference type="Gene3D" id="1.10.150.130">
    <property type="match status" value="1"/>
</dbReference>
<evidence type="ECO:0000259" key="6">
    <source>
        <dbReference type="PROSITE" id="PS51898"/>
    </source>
</evidence>
<dbReference type="SUPFAM" id="SSF56349">
    <property type="entry name" value="DNA breaking-rejoining enzymes"/>
    <property type="match status" value="1"/>
</dbReference>
<dbReference type="InterPro" id="IPR010998">
    <property type="entry name" value="Integrase_recombinase_N"/>
</dbReference>